<evidence type="ECO:0000313" key="2">
    <source>
        <dbReference type="Proteomes" id="UP000310687"/>
    </source>
</evidence>
<organism evidence="1 2">
    <name type="scientific">Aureobasidium pullulans</name>
    <name type="common">Black yeast</name>
    <name type="synonym">Pullularia pullulans</name>
    <dbReference type="NCBI Taxonomy" id="5580"/>
    <lineage>
        <taxon>Eukaryota</taxon>
        <taxon>Fungi</taxon>
        <taxon>Dikarya</taxon>
        <taxon>Ascomycota</taxon>
        <taxon>Pezizomycotina</taxon>
        <taxon>Dothideomycetes</taxon>
        <taxon>Dothideomycetidae</taxon>
        <taxon>Dothideales</taxon>
        <taxon>Saccotheciaceae</taxon>
        <taxon>Aureobasidium</taxon>
    </lineage>
</organism>
<dbReference type="Proteomes" id="UP000310687">
    <property type="component" value="Unassembled WGS sequence"/>
</dbReference>
<gene>
    <name evidence="1" type="ORF">D6D22_08775</name>
</gene>
<name>A0A4S8X4E7_AURPU</name>
<protein>
    <submittedName>
        <fullName evidence="1">Uncharacterized protein</fullName>
    </submittedName>
</protein>
<comment type="caution">
    <text evidence="1">The sequence shown here is derived from an EMBL/GenBank/DDBJ whole genome shotgun (WGS) entry which is preliminary data.</text>
</comment>
<accession>A0A4S8X4E7</accession>
<proteinExistence type="predicted"/>
<dbReference type="AlphaFoldDB" id="A0A4S8X4E7"/>
<sequence length="324" mass="36618">MPARAATVFLPRMLILEKPSSTVSKPWHWADLKIINLQQERNSLSTALSASDPETETIRTIHIEVQNKLELVESLSAFYYLIHHALAELPEDLRSTSLYKIKEVTLQLIQAVNCYEDLQGNIDKQIDSSTDCSDIVPQLIYIHRSTSPPPAHEHGTTESTARKLYNFKTEEYQHVPNLRHFGNTADLSHSVAFGSGHKSFIEGLNAQMLNEELKQLHALLAGAVLQGHLAKTLRTSHTIISEFIDRHSHKRAQEDRIGINDEDPKNYPRWNGHMGALGVTKRIQQHKGKEYLMSASSVIKPLQKAKKDFYDLFPAPPTTLQFSS</sequence>
<reference evidence="1 2" key="1">
    <citation type="submission" date="2018-10" db="EMBL/GenBank/DDBJ databases">
        <title>Fifty Aureobasidium pullulans genomes reveal a recombining polyextremotolerant generalist.</title>
        <authorList>
            <person name="Gostincar C."/>
            <person name="Turk M."/>
            <person name="Zajc J."/>
            <person name="Gunde-Cimerman N."/>
        </authorList>
    </citation>
    <scope>NUCLEOTIDE SEQUENCE [LARGE SCALE GENOMIC DNA]</scope>
    <source>
        <strain evidence="1 2">EXF-11013</strain>
    </source>
</reference>
<evidence type="ECO:0000313" key="1">
    <source>
        <dbReference type="EMBL" id="THW34109.1"/>
    </source>
</evidence>
<dbReference type="EMBL" id="QZAL01000189">
    <property type="protein sequence ID" value="THW34109.1"/>
    <property type="molecule type" value="Genomic_DNA"/>
</dbReference>